<gene>
    <name evidence="1" type="ORF">LCGC14_3059060</name>
</gene>
<dbReference type="Pfam" id="PF10604">
    <property type="entry name" value="Polyketide_cyc2"/>
    <property type="match status" value="1"/>
</dbReference>
<dbReference type="EMBL" id="LAZR01064718">
    <property type="protein sequence ID" value="KKK56984.1"/>
    <property type="molecule type" value="Genomic_DNA"/>
</dbReference>
<evidence type="ECO:0008006" key="2">
    <source>
        <dbReference type="Google" id="ProtNLM"/>
    </source>
</evidence>
<sequence length="85" mass="9159">MTNVTAKDTINAAADEVWKTLSSFRDVEKYIPLVKSSTVEGSGVGAKRTCVIPSESGQEGKIEEELKSFDDDAKTLSYSITSSPL</sequence>
<evidence type="ECO:0000313" key="1">
    <source>
        <dbReference type="EMBL" id="KKK56984.1"/>
    </source>
</evidence>
<dbReference type="InterPro" id="IPR019587">
    <property type="entry name" value="Polyketide_cyclase/dehydratase"/>
</dbReference>
<protein>
    <recommendedName>
        <fullName evidence="2">Coenzyme Q-binding protein COQ10 START domain-containing protein</fullName>
    </recommendedName>
</protein>
<dbReference type="SUPFAM" id="SSF55961">
    <property type="entry name" value="Bet v1-like"/>
    <property type="match status" value="1"/>
</dbReference>
<dbReference type="CDD" id="cd07821">
    <property type="entry name" value="PYR_PYL_RCAR_like"/>
    <property type="match status" value="1"/>
</dbReference>
<dbReference type="Gene3D" id="3.30.530.20">
    <property type="match status" value="1"/>
</dbReference>
<dbReference type="AlphaFoldDB" id="A0A0F8YS96"/>
<feature type="non-terminal residue" evidence="1">
    <location>
        <position position="85"/>
    </location>
</feature>
<reference evidence="1" key="1">
    <citation type="journal article" date="2015" name="Nature">
        <title>Complex archaea that bridge the gap between prokaryotes and eukaryotes.</title>
        <authorList>
            <person name="Spang A."/>
            <person name="Saw J.H."/>
            <person name="Jorgensen S.L."/>
            <person name="Zaremba-Niedzwiedzka K."/>
            <person name="Martijn J."/>
            <person name="Lind A.E."/>
            <person name="van Eijk R."/>
            <person name="Schleper C."/>
            <person name="Guy L."/>
            <person name="Ettema T.J."/>
        </authorList>
    </citation>
    <scope>NUCLEOTIDE SEQUENCE</scope>
</reference>
<organism evidence="1">
    <name type="scientific">marine sediment metagenome</name>
    <dbReference type="NCBI Taxonomy" id="412755"/>
    <lineage>
        <taxon>unclassified sequences</taxon>
        <taxon>metagenomes</taxon>
        <taxon>ecological metagenomes</taxon>
    </lineage>
</organism>
<dbReference type="InterPro" id="IPR023393">
    <property type="entry name" value="START-like_dom_sf"/>
</dbReference>
<proteinExistence type="predicted"/>
<name>A0A0F8YS96_9ZZZZ</name>
<comment type="caution">
    <text evidence="1">The sequence shown here is derived from an EMBL/GenBank/DDBJ whole genome shotgun (WGS) entry which is preliminary data.</text>
</comment>
<accession>A0A0F8YS96</accession>